<keyword evidence="6" id="KW-0966">Cell projection</keyword>
<evidence type="ECO:0000256" key="5">
    <source>
        <dbReference type="ARBA" id="ARBA00023212"/>
    </source>
</evidence>
<keyword evidence="5" id="KW-0206">Cytoskeleton</keyword>
<dbReference type="RefSeq" id="XP_001019858.2">
    <property type="nucleotide sequence ID" value="XM_001019858.2"/>
</dbReference>
<protein>
    <recommendedName>
        <fullName evidence="3">Cilia- and flagella-associated protein 300</fullName>
    </recommendedName>
</protein>
<dbReference type="InParanoid" id="I7M8T2"/>
<name>I7M8T2_TETTS</name>
<dbReference type="PANTHER" id="PTHR31078:SF1">
    <property type="entry name" value="CILIA- AND FLAGELLA-ASSOCIATED PROTEIN 300"/>
    <property type="match status" value="1"/>
</dbReference>
<dbReference type="STRING" id="312017.I7M8T2"/>
<accession>I7M8T2</accession>
<organism evidence="7 8">
    <name type="scientific">Tetrahymena thermophila (strain SB210)</name>
    <dbReference type="NCBI Taxonomy" id="312017"/>
    <lineage>
        <taxon>Eukaryota</taxon>
        <taxon>Sar</taxon>
        <taxon>Alveolata</taxon>
        <taxon>Ciliophora</taxon>
        <taxon>Intramacronucleata</taxon>
        <taxon>Oligohymenophorea</taxon>
        <taxon>Hymenostomatida</taxon>
        <taxon>Tetrahymenina</taxon>
        <taxon>Tetrahymenidae</taxon>
        <taxon>Tetrahymena</taxon>
    </lineage>
</organism>
<dbReference type="GeneID" id="7840464"/>
<dbReference type="InterPro" id="IPR029416">
    <property type="entry name" value="CFAP300"/>
</dbReference>
<comment type="similarity">
    <text evidence="2">Belongs to the CFAP300 family.</text>
</comment>
<dbReference type="AlphaFoldDB" id="I7M8T2"/>
<sequence length="253" mass="30322">MQISEADASEEVQQSFIFNYVNNEILEEKKIKELFQKWGLNYLTVSSYRFNQRFEEVSAEQFLLEFFNFPEVRQTLSSMNSPKENYSTIKYKRLKVNQIKMDLFDRLEENNLVVKDMIKQTYEDFVEEIQINDLVRECLIKEESEHYEIFSEEDRKQFLFRLFQLVVLGGQMCQWEEKLSIYLDATKHLYKNLVTARKDSATDNIYIDSFVYEIQALDKSYKKGNNPQDVLYVVVNPSIRMLHVVQNAWVKVW</sequence>
<dbReference type="EMBL" id="GG662637">
    <property type="protein sequence ID" value="EAR99613.2"/>
    <property type="molecule type" value="Genomic_DNA"/>
</dbReference>
<dbReference type="eggNOG" id="ENOG502QUFH">
    <property type="taxonomic scope" value="Eukaryota"/>
</dbReference>
<proteinExistence type="inferred from homology"/>
<evidence type="ECO:0000313" key="7">
    <source>
        <dbReference type="EMBL" id="EAR99613.2"/>
    </source>
</evidence>
<reference evidence="8" key="1">
    <citation type="journal article" date="2006" name="PLoS Biol.">
        <title>Macronuclear genome sequence of the ciliate Tetrahymena thermophila, a model eukaryote.</title>
        <authorList>
            <person name="Eisen J.A."/>
            <person name="Coyne R.S."/>
            <person name="Wu M."/>
            <person name="Wu D."/>
            <person name="Thiagarajan M."/>
            <person name="Wortman J.R."/>
            <person name="Badger J.H."/>
            <person name="Ren Q."/>
            <person name="Amedeo P."/>
            <person name="Jones K.M."/>
            <person name="Tallon L.J."/>
            <person name="Delcher A.L."/>
            <person name="Salzberg S.L."/>
            <person name="Silva J.C."/>
            <person name="Haas B.J."/>
            <person name="Majoros W.H."/>
            <person name="Farzad M."/>
            <person name="Carlton J.M."/>
            <person name="Smith R.K. Jr."/>
            <person name="Garg J."/>
            <person name="Pearlman R.E."/>
            <person name="Karrer K.M."/>
            <person name="Sun L."/>
            <person name="Manning G."/>
            <person name="Elde N.C."/>
            <person name="Turkewitz A.P."/>
            <person name="Asai D.J."/>
            <person name="Wilkes D.E."/>
            <person name="Wang Y."/>
            <person name="Cai H."/>
            <person name="Collins K."/>
            <person name="Stewart B.A."/>
            <person name="Lee S.R."/>
            <person name="Wilamowska K."/>
            <person name="Weinberg Z."/>
            <person name="Ruzzo W.L."/>
            <person name="Wloga D."/>
            <person name="Gaertig J."/>
            <person name="Frankel J."/>
            <person name="Tsao C.-C."/>
            <person name="Gorovsky M.A."/>
            <person name="Keeling P.J."/>
            <person name="Waller R.F."/>
            <person name="Patron N.J."/>
            <person name="Cherry J.M."/>
            <person name="Stover N.A."/>
            <person name="Krieger C.J."/>
            <person name="del Toro C."/>
            <person name="Ryder H.F."/>
            <person name="Williamson S.C."/>
            <person name="Barbeau R.A."/>
            <person name="Hamilton E.P."/>
            <person name="Orias E."/>
        </authorList>
    </citation>
    <scope>NUCLEOTIDE SEQUENCE [LARGE SCALE GENOMIC DNA]</scope>
    <source>
        <strain evidence="8">SB210</strain>
    </source>
</reference>
<gene>
    <name evidence="7" type="ORF">TTHERM_00586530</name>
</gene>
<dbReference type="OrthoDB" id="10259249at2759"/>
<dbReference type="GO" id="GO:0005930">
    <property type="term" value="C:axoneme"/>
    <property type="evidence" value="ECO:0007669"/>
    <property type="project" value="UniProtKB-SubCell"/>
</dbReference>
<dbReference type="Pfam" id="PF14926">
    <property type="entry name" value="CFAP300"/>
    <property type="match status" value="1"/>
</dbReference>
<evidence type="ECO:0000313" key="8">
    <source>
        <dbReference type="Proteomes" id="UP000009168"/>
    </source>
</evidence>
<dbReference type="PANTHER" id="PTHR31078">
    <property type="entry name" value="CILIA- AND FLAGELLA-ASSOCIATED PROTEIN 300"/>
    <property type="match status" value="1"/>
</dbReference>
<comment type="subcellular location">
    <subcellularLocation>
        <location evidence="1">Cytoplasm</location>
        <location evidence="1">Cytoskeleton</location>
        <location evidence="1">Cilium axoneme</location>
    </subcellularLocation>
</comment>
<dbReference type="KEGG" id="tet:TTHERM_00586530"/>
<evidence type="ECO:0000256" key="3">
    <source>
        <dbReference type="ARBA" id="ARBA00022174"/>
    </source>
</evidence>
<evidence type="ECO:0000256" key="4">
    <source>
        <dbReference type="ARBA" id="ARBA00022490"/>
    </source>
</evidence>
<evidence type="ECO:0000256" key="6">
    <source>
        <dbReference type="ARBA" id="ARBA00023273"/>
    </source>
</evidence>
<dbReference type="Proteomes" id="UP000009168">
    <property type="component" value="Unassembled WGS sequence"/>
</dbReference>
<keyword evidence="4" id="KW-0963">Cytoplasm</keyword>
<keyword evidence="8" id="KW-1185">Reference proteome</keyword>
<evidence type="ECO:0000256" key="2">
    <source>
        <dbReference type="ARBA" id="ARBA00009205"/>
    </source>
</evidence>
<evidence type="ECO:0000256" key="1">
    <source>
        <dbReference type="ARBA" id="ARBA00004430"/>
    </source>
</evidence>